<dbReference type="EMBL" id="CM055101">
    <property type="protein sequence ID" value="KAJ7541418.1"/>
    <property type="molecule type" value="Genomic_DNA"/>
</dbReference>
<keyword evidence="2" id="KW-1185">Reference proteome</keyword>
<comment type="caution">
    <text evidence="1">The sequence shown here is derived from an EMBL/GenBank/DDBJ whole genome shotgun (WGS) entry which is preliminary data.</text>
</comment>
<evidence type="ECO:0000313" key="2">
    <source>
        <dbReference type="Proteomes" id="UP001162992"/>
    </source>
</evidence>
<accession>A0ACC2CHN5</accession>
<proteinExistence type="predicted"/>
<gene>
    <name evidence="1" type="ORF">O6H91_10G058700</name>
</gene>
<name>A0ACC2CHN5_DIPCM</name>
<organism evidence="1 2">
    <name type="scientific">Diphasiastrum complanatum</name>
    <name type="common">Issler's clubmoss</name>
    <name type="synonym">Lycopodium complanatum</name>
    <dbReference type="NCBI Taxonomy" id="34168"/>
    <lineage>
        <taxon>Eukaryota</taxon>
        <taxon>Viridiplantae</taxon>
        <taxon>Streptophyta</taxon>
        <taxon>Embryophyta</taxon>
        <taxon>Tracheophyta</taxon>
        <taxon>Lycopodiopsida</taxon>
        <taxon>Lycopodiales</taxon>
        <taxon>Lycopodiaceae</taxon>
        <taxon>Lycopodioideae</taxon>
        <taxon>Diphasiastrum</taxon>
    </lineage>
</organism>
<reference evidence="2" key="1">
    <citation type="journal article" date="2024" name="Proc. Natl. Acad. Sci. U.S.A.">
        <title>Extraordinary preservation of gene collinearity over three hundred million years revealed in homosporous lycophytes.</title>
        <authorList>
            <person name="Li C."/>
            <person name="Wickell D."/>
            <person name="Kuo L.Y."/>
            <person name="Chen X."/>
            <person name="Nie B."/>
            <person name="Liao X."/>
            <person name="Peng D."/>
            <person name="Ji J."/>
            <person name="Jenkins J."/>
            <person name="Williams M."/>
            <person name="Shu S."/>
            <person name="Plott C."/>
            <person name="Barry K."/>
            <person name="Rajasekar S."/>
            <person name="Grimwood J."/>
            <person name="Han X."/>
            <person name="Sun S."/>
            <person name="Hou Z."/>
            <person name="He W."/>
            <person name="Dai G."/>
            <person name="Sun C."/>
            <person name="Schmutz J."/>
            <person name="Leebens-Mack J.H."/>
            <person name="Li F.W."/>
            <person name="Wang L."/>
        </authorList>
    </citation>
    <scope>NUCLEOTIDE SEQUENCE [LARGE SCALE GENOMIC DNA]</scope>
    <source>
        <strain evidence="2">cv. PW_Plant_1</strain>
    </source>
</reference>
<protein>
    <submittedName>
        <fullName evidence="1">Uncharacterized protein</fullName>
    </submittedName>
</protein>
<sequence length="186" mass="21801">MSTPVDFRFLDEGLGGDKNKKRKRLDENEEAEEVMKRVQEDFRPMEIEHEILPSAKRLAVGEEGSIRPAYGRPTFDGVIAGKVSGRKWKEAKTARTSSIKVSHRRSTLEQRNKLKQIDKAYKERKHELKEQIRLHKVEKRRRIEESKKRKKENELKSGMIVQKITNPKTLKKMSKKQRKLLRAVAD</sequence>
<evidence type="ECO:0000313" key="1">
    <source>
        <dbReference type="EMBL" id="KAJ7541418.1"/>
    </source>
</evidence>
<dbReference type="Proteomes" id="UP001162992">
    <property type="component" value="Chromosome 10"/>
</dbReference>